<evidence type="ECO:0000313" key="1">
    <source>
        <dbReference type="EMBL" id="GAQ90067.1"/>
    </source>
</evidence>
<reference evidence="1 2" key="1">
    <citation type="journal article" date="2014" name="Nat. Commun.">
        <title>Klebsormidium flaccidum genome reveals primary factors for plant terrestrial adaptation.</title>
        <authorList>
            <person name="Hori K."/>
            <person name="Maruyama F."/>
            <person name="Fujisawa T."/>
            <person name="Togashi T."/>
            <person name="Yamamoto N."/>
            <person name="Seo M."/>
            <person name="Sato S."/>
            <person name="Yamada T."/>
            <person name="Mori H."/>
            <person name="Tajima N."/>
            <person name="Moriyama T."/>
            <person name="Ikeuchi M."/>
            <person name="Watanabe M."/>
            <person name="Wada H."/>
            <person name="Kobayashi K."/>
            <person name="Saito M."/>
            <person name="Masuda T."/>
            <person name="Sasaki-Sekimoto Y."/>
            <person name="Mashiguchi K."/>
            <person name="Awai K."/>
            <person name="Shimojima M."/>
            <person name="Masuda S."/>
            <person name="Iwai M."/>
            <person name="Nobusawa T."/>
            <person name="Narise T."/>
            <person name="Kondo S."/>
            <person name="Saito H."/>
            <person name="Sato R."/>
            <person name="Murakawa M."/>
            <person name="Ihara Y."/>
            <person name="Oshima-Yamada Y."/>
            <person name="Ohtaka K."/>
            <person name="Satoh M."/>
            <person name="Sonobe K."/>
            <person name="Ishii M."/>
            <person name="Ohtani R."/>
            <person name="Kanamori-Sato M."/>
            <person name="Honoki R."/>
            <person name="Miyazaki D."/>
            <person name="Mochizuki H."/>
            <person name="Umetsu J."/>
            <person name="Higashi K."/>
            <person name="Shibata D."/>
            <person name="Kamiya Y."/>
            <person name="Sato N."/>
            <person name="Nakamura Y."/>
            <person name="Tabata S."/>
            <person name="Ida S."/>
            <person name="Kurokawa K."/>
            <person name="Ohta H."/>
        </authorList>
    </citation>
    <scope>NUCLEOTIDE SEQUENCE [LARGE SCALE GENOMIC DNA]</scope>
    <source>
        <strain evidence="1 2">NIES-2285</strain>
    </source>
</reference>
<dbReference type="SUPFAM" id="SSF52047">
    <property type="entry name" value="RNI-like"/>
    <property type="match status" value="2"/>
</dbReference>
<protein>
    <submittedName>
        <fullName evidence="1">Leucine rich repeat/RNI-like superfamily protein</fullName>
    </submittedName>
</protein>
<dbReference type="InterPro" id="IPR050648">
    <property type="entry name" value="F-box_LRR-repeat"/>
</dbReference>
<dbReference type="InterPro" id="IPR032675">
    <property type="entry name" value="LRR_dom_sf"/>
</dbReference>
<dbReference type="Proteomes" id="UP000054558">
    <property type="component" value="Unassembled WGS sequence"/>
</dbReference>
<dbReference type="AlphaFoldDB" id="A0A1Y1IN82"/>
<accession>A0A1Y1IN82</accession>
<proteinExistence type="predicted"/>
<dbReference type="EMBL" id="DF237544">
    <property type="protein sequence ID" value="GAQ90067.1"/>
    <property type="molecule type" value="Genomic_DNA"/>
</dbReference>
<dbReference type="Gene3D" id="3.80.10.10">
    <property type="entry name" value="Ribonuclease Inhibitor"/>
    <property type="match status" value="3"/>
</dbReference>
<dbReference type="InterPro" id="IPR006553">
    <property type="entry name" value="Leu-rich_rpt_Cys-con_subtyp"/>
</dbReference>
<sequence length="523" mass="56943">MEFFSRLTPFEERVWEIVEGAFALGDRIAHQVFRATGDAAGGTCEALFSPLCESAPLSQSSPLSSSQVVEALASSALPQEQHTCEMSWSLLWRKTSWLLHSCLRALSCASGACVAPLRGHCLRVGTEEGAGSGRSQSLVLAEPSGDACHFERLDRGCVYEFLQKLSNTHLKVCSLVCREWLEVSSEARHTMTLERAPHSAALPVLLHRFSQLRIIKIWDEAAVACPDDAFVNHLARQTLLEQLDVKGCGALSDAGLGAVLRGCPGLRSLVLRQCPKVRGRGFEGLRCKLEVLELDSCDAVTDDGIGSIAGACPGLVRLVVRMGSEDTDLLAEGLEQIAKRCPGLRELILHASWVKDKTLQAFAAGCPGLSCVELSCEHGVSDEGVSVLTSRCHQLRTLGLINNPWLFFVPRSRSGLQLKTLKLGWFTDTLDSVLRRVSEEVGLEELLIMGCPKLTDTTVEKILGNCQQLKRLGLQNNERLTPGVLRAHSKCGSKALLEIRDCKGIDPSTLLQQMPVSLDVQIT</sequence>
<dbReference type="STRING" id="105231.A0A1Y1IN82"/>
<dbReference type="OrthoDB" id="423607at2759"/>
<dbReference type="PANTHER" id="PTHR13382:SF22">
    <property type="entry name" value="F-BOX PROTEIN SKIP14"/>
    <property type="match status" value="1"/>
</dbReference>
<dbReference type="PANTHER" id="PTHR13382">
    <property type="entry name" value="MITOCHONDRIAL ATP SYNTHASE COUPLING FACTOR B"/>
    <property type="match status" value="1"/>
</dbReference>
<gene>
    <name evidence="1" type="ORF">KFL_005950040</name>
</gene>
<keyword evidence="2" id="KW-1185">Reference proteome</keyword>
<dbReference type="OMA" id="GRNFVPC"/>
<organism evidence="1 2">
    <name type="scientific">Klebsormidium nitens</name>
    <name type="common">Green alga</name>
    <name type="synonym">Ulothrix nitens</name>
    <dbReference type="NCBI Taxonomy" id="105231"/>
    <lineage>
        <taxon>Eukaryota</taxon>
        <taxon>Viridiplantae</taxon>
        <taxon>Streptophyta</taxon>
        <taxon>Klebsormidiophyceae</taxon>
        <taxon>Klebsormidiales</taxon>
        <taxon>Klebsormidiaceae</taxon>
        <taxon>Klebsormidium</taxon>
    </lineage>
</organism>
<evidence type="ECO:0000313" key="2">
    <source>
        <dbReference type="Proteomes" id="UP000054558"/>
    </source>
</evidence>
<dbReference type="GO" id="GO:0005737">
    <property type="term" value="C:cytoplasm"/>
    <property type="evidence" value="ECO:0000318"/>
    <property type="project" value="GO_Central"/>
</dbReference>
<name>A0A1Y1IN82_KLENI</name>
<dbReference type="SMART" id="SM00367">
    <property type="entry name" value="LRR_CC"/>
    <property type="match status" value="6"/>
</dbReference>